<dbReference type="PANTHER" id="PTHR33204">
    <property type="entry name" value="TRANSCRIPTIONAL REGULATOR, MARR FAMILY"/>
    <property type="match status" value="1"/>
</dbReference>
<dbReference type="SUPFAM" id="SSF46785">
    <property type="entry name" value="Winged helix' DNA-binding domain"/>
    <property type="match status" value="1"/>
</dbReference>
<dbReference type="GO" id="GO:0003677">
    <property type="term" value="F:DNA binding"/>
    <property type="evidence" value="ECO:0007669"/>
    <property type="project" value="UniProtKB-KW"/>
</dbReference>
<accession>A0A563UK15</accession>
<gene>
    <name evidence="5" type="ORF">FPZ43_00770</name>
</gene>
<protein>
    <submittedName>
        <fullName evidence="5">Helix-turn-helix transcriptional regulator</fullName>
    </submittedName>
</protein>
<dbReference type="OrthoDB" id="769662at2"/>
<keyword evidence="6" id="KW-1185">Reference proteome</keyword>
<sequence>MSEMMIHNSTECNAAVNSIRDALYVLSGKWKLPLIVGLREGPKRFNEIQRALVDITPKVLSKELRELELNDFVIRRVYDTVPVTVTYELTPYSATVDPIIAALREWGAQHRNRIVESRRTEQSEIEVKVID</sequence>
<dbReference type="InterPro" id="IPR036390">
    <property type="entry name" value="WH_DNA-bd_sf"/>
</dbReference>
<dbReference type="InterPro" id="IPR036388">
    <property type="entry name" value="WH-like_DNA-bd_sf"/>
</dbReference>
<evidence type="ECO:0000259" key="4">
    <source>
        <dbReference type="PROSITE" id="PS51118"/>
    </source>
</evidence>
<organism evidence="5 6">
    <name type="scientific">Mucilaginibacter pallidiroseus</name>
    <dbReference type="NCBI Taxonomy" id="2599295"/>
    <lineage>
        <taxon>Bacteria</taxon>
        <taxon>Pseudomonadati</taxon>
        <taxon>Bacteroidota</taxon>
        <taxon>Sphingobacteriia</taxon>
        <taxon>Sphingobacteriales</taxon>
        <taxon>Sphingobacteriaceae</taxon>
        <taxon>Mucilaginibacter</taxon>
    </lineage>
</organism>
<dbReference type="PROSITE" id="PS51118">
    <property type="entry name" value="HTH_HXLR"/>
    <property type="match status" value="1"/>
</dbReference>
<keyword evidence="3" id="KW-0804">Transcription</keyword>
<dbReference type="InterPro" id="IPR002577">
    <property type="entry name" value="HTH_HxlR"/>
</dbReference>
<dbReference type="AlphaFoldDB" id="A0A563UK15"/>
<dbReference type="Pfam" id="PF01638">
    <property type="entry name" value="HxlR"/>
    <property type="match status" value="1"/>
</dbReference>
<comment type="caution">
    <text evidence="5">The sequence shown here is derived from an EMBL/GenBank/DDBJ whole genome shotgun (WGS) entry which is preliminary data.</text>
</comment>
<name>A0A563UK15_9SPHI</name>
<dbReference type="Proteomes" id="UP000320042">
    <property type="component" value="Unassembled WGS sequence"/>
</dbReference>
<keyword evidence="2" id="KW-0238">DNA-binding</keyword>
<keyword evidence="1" id="KW-0805">Transcription regulation</keyword>
<evidence type="ECO:0000313" key="5">
    <source>
        <dbReference type="EMBL" id="TWR31730.1"/>
    </source>
</evidence>
<evidence type="ECO:0000256" key="1">
    <source>
        <dbReference type="ARBA" id="ARBA00023015"/>
    </source>
</evidence>
<dbReference type="EMBL" id="VOEJ01000001">
    <property type="protein sequence ID" value="TWR31730.1"/>
    <property type="molecule type" value="Genomic_DNA"/>
</dbReference>
<proteinExistence type="predicted"/>
<dbReference type="Gene3D" id="1.10.10.10">
    <property type="entry name" value="Winged helix-like DNA-binding domain superfamily/Winged helix DNA-binding domain"/>
    <property type="match status" value="1"/>
</dbReference>
<feature type="domain" description="HTH hxlR-type" evidence="4">
    <location>
        <begin position="12"/>
        <end position="115"/>
    </location>
</feature>
<evidence type="ECO:0000256" key="3">
    <source>
        <dbReference type="ARBA" id="ARBA00023163"/>
    </source>
</evidence>
<evidence type="ECO:0000256" key="2">
    <source>
        <dbReference type="ARBA" id="ARBA00023125"/>
    </source>
</evidence>
<reference evidence="5 6" key="1">
    <citation type="submission" date="2019-07" db="EMBL/GenBank/DDBJ databases">
        <authorList>
            <person name="Kim J."/>
        </authorList>
    </citation>
    <scope>NUCLEOTIDE SEQUENCE [LARGE SCALE GENOMIC DNA]</scope>
    <source>
        <strain evidence="6">dk17</strain>
    </source>
</reference>
<evidence type="ECO:0000313" key="6">
    <source>
        <dbReference type="Proteomes" id="UP000320042"/>
    </source>
</evidence>